<dbReference type="GO" id="GO:0160148">
    <property type="term" value="F:tRNA pseudouridine(55) synthase activity"/>
    <property type="evidence" value="ECO:0007669"/>
    <property type="project" value="UniProtKB-EC"/>
</dbReference>
<dbReference type="InterPro" id="IPR020103">
    <property type="entry name" value="PsdUridine_synth_cat_dom_sf"/>
</dbReference>
<evidence type="ECO:0000259" key="7">
    <source>
        <dbReference type="Pfam" id="PF16198"/>
    </source>
</evidence>
<protein>
    <recommendedName>
        <fullName evidence="5">tRNA pseudouridine synthase B</fullName>
        <ecNumber evidence="5">5.4.99.25</ecNumber>
    </recommendedName>
    <alternativeName>
        <fullName evidence="5">tRNA pseudouridine(55) synthase</fullName>
        <shortName evidence="5">Psi55 synthase</shortName>
    </alternativeName>
    <alternativeName>
        <fullName evidence="5">tRNA pseudouridylate synthase</fullName>
    </alternativeName>
    <alternativeName>
        <fullName evidence="5">tRNA-uridine isomerase</fullName>
    </alternativeName>
</protein>
<dbReference type="HAMAP" id="MF_01080">
    <property type="entry name" value="TruB_bact"/>
    <property type="match status" value="1"/>
</dbReference>
<dbReference type="Gene3D" id="3.30.2350.10">
    <property type="entry name" value="Pseudouridine synthase"/>
    <property type="match status" value="1"/>
</dbReference>
<dbReference type="RefSeq" id="WP_085864223.1">
    <property type="nucleotide sequence ID" value="NZ_FWFT01000002.1"/>
</dbReference>
<keyword evidence="4 5" id="KW-0413">Isomerase</keyword>
<evidence type="ECO:0000259" key="6">
    <source>
        <dbReference type="Pfam" id="PF01509"/>
    </source>
</evidence>
<dbReference type="GO" id="GO:0003723">
    <property type="term" value="F:RNA binding"/>
    <property type="evidence" value="ECO:0007669"/>
    <property type="project" value="InterPro"/>
</dbReference>
<dbReference type="Proteomes" id="UP000193623">
    <property type="component" value="Unassembled WGS sequence"/>
</dbReference>
<dbReference type="Pfam" id="PF16198">
    <property type="entry name" value="TruB_C_2"/>
    <property type="match status" value="1"/>
</dbReference>
<keyword evidence="9" id="KW-1185">Reference proteome</keyword>
<dbReference type="Pfam" id="PF01509">
    <property type="entry name" value="TruB_N"/>
    <property type="match status" value="1"/>
</dbReference>
<comment type="similarity">
    <text evidence="2 5">Belongs to the pseudouridine synthase TruB family. Type 1 subfamily.</text>
</comment>
<name>A0A1Y5SAL6_9RHOB</name>
<evidence type="ECO:0000313" key="8">
    <source>
        <dbReference type="EMBL" id="SLN36020.1"/>
    </source>
</evidence>
<feature type="domain" description="Pseudouridine synthase II N-terminal" evidence="6">
    <location>
        <begin position="32"/>
        <end position="180"/>
    </location>
</feature>
<feature type="active site" description="Nucleophile" evidence="5">
    <location>
        <position position="47"/>
    </location>
</feature>
<dbReference type="GO" id="GO:0031119">
    <property type="term" value="P:tRNA pseudouridine synthesis"/>
    <property type="evidence" value="ECO:0007669"/>
    <property type="project" value="UniProtKB-UniRule"/>
</dbReference>
<dbReference type="EC" id="5.4.99.25" evidence="5"/>
<comment type="catalytic activity">
    <reaction evidence="1 5">
        <text>uridine(55) in tRNA = pseudouridine(55) in tRNA</text>
        <dbReference type="Rhea" id="RHEA:42532"/>
        <dbReference type="Rhea" id="RHEA-COMP:10101"/>
        <dbReference type="Rhea" id="RHEA-COMP:10102"/>
        <dbReference type="ChEBI" id="CHEBI:65314"/>
        <dbReference type="ChEBI" id="CHEBI:65315"/>
        <dbReference type="EC" id="5.4.99.25"/>
    </reaction>
</comment>
<dbReference type="InterPro" id="IPR032819">
    <property type="entry name" value="TruB_C"/>
</dbReference>
<reference evidence="8 9" key="1">
    <citation type="submission" date="2017-03" db="EMBL/GenBank/DDBJ databases">
        <authorList>
            <person name="Afonso C.L."/>
            <person name="Miller P.J."/>
            <person name="Scott M.A."/>
            <person name="Spackman E."/>
            <person name="Goraichik I."/>
            <person name="Dimitrov K.M."/>
            <person name="Suarez D.L."/>
            <person name="Swayne D.E."/>
        </authorList>
    </citation>
    <scope>NUCLEOTIDE SEQUENCE [LARGE SCALE GENOMIC DNA]</scope>
    <source>
        <strain evidence="8 9">CECT 8397</strain>
    </source>
</reference>
<comment type="function">
    <text evidence="5">Responsible for synthesis of pseudouridine from uracil-55 in the psi GC loop of transfer RNAs.</text>
</comment>
<evidence type="ECO:0000256" key="1">
    <source>
        <dbReference type="ARBA" id="ARBA00000385"/>
    </source>
</evidence>
<dbReference type="SUPFAM" id="SSF55120">
    <property type="entry name" value="Pseudouridine synthase"/>
    <property type="match status" value="1"/>
</dbReference>
<evidence type="ECO:0000256" key="5">
    <source>
        <dbReference type="HAMAP-Rule" id="MF_01080"/>
    </source>
</evidence>
<sequence>MARKRKGRDLHGWLVVDKPAGITSTSVVNKVRWALDAKKAGHAGTLDPEATGVLAVALGEATKTVPYITDALKAYTFTVRLGQKTNTDDAEGEVIASSDTRPTDDEIKAALGQFVGDIMQIPPAFSAVKIDGERAYKRARDGEDFEIAARPLWVEELLLIDRPDPDHVTLEMTCGKGGYVRAIARDLGEALGCHGHVRDLRRIWSGPFDAADGIGLDQLNEHAKTTNLDHLIRPLEDGLDDLPRVHCPEASIVKLRNGNAALVMGDVDYGEDCWADHNGQAIAVGTFKSGELHPTRVFVRD</sequence>
<dbReference type="NCBIfam" id="TIGR00431">
    <property type="entry name" value="TruB"/>
    <property type="match status" value="1"/>
</dbReference>
<keyword evidence="3 5" id="KW-0819">tRNA processing</keyword>
<organism evidence="8 9">
    <name type="scientific">Pseudooctadecabacter jejudonensis</name>
    <dbReference type="NCBI Taxonomy" id="1391910"/>
    <lineage>
        <taxon>Bacteria</taxon>
        <taxon>Pseudomonadati</taxon>
        <taxon>Pseudomonadota</taxon>
        <taxon>Alphaproteobacteria</taxon>
        <taxon>Rhodobacterales</taxon>
        <taxon>Paracoccaceae</taxon>
        <taxon>Pseudooctadecabacter</taxon>
    </lineage>
</organism>
<feature type="domain" description="tRNA pseudouridylate synthase B C-terminal" evidence="7">
    <location>
        <begin position="181"/>
        <end position="239"/>
    </location>
</feature>
<proteinExistence type="inferred from homology"/>
<dbReference type="PANTHER" id="PTHR13767">
    <property type="entry name" value="TRNA-PSEUDOURIDINE SYNTHASE"/>
    <property type="match status" value="1"/>
</dbReference>
<dbReference type="InterPro" id="IPR002501">
    <property type="entry name" value="PsdUridine_synth_N"/>
</dbReference>
<dbReference type="CDD" id="cd02573">
    <property type="entry name" value="PseudoU_synth_EcTruB"/>
    <property type="match status" value="1"/>
</dbReference>
<dbReference type="OrthoDB" id="9802309at2"/>
<gene>
    <name evidence="5 8" type="primary">truB</name>
    <name evidence="8" type="ORF">PSJ8397_01829</name>
</gene>
<dbReference type="GO" id="GO:1990481">
    <property type="term" value="P:mRNA pseudouridine synthesis"/>
    <property type="evidence" value="ECO:0007669"/>
    <property type="project" value="TreeGrafter"/>
</dbReference>
<evidence type="ECO:0000256" key="2">
    <source>
        <dbReference type="ARBA" id="ARBA00005642"/>
    </source>
</evidence>
<dbReference type="EMBL" id="FWFT01000002">
    <property type="protein sequence ID" value="SLN36020.1"/>
    <property type="molecule type" value="Genomic_DNA"/>
</dbReference>
<dbReference type="AlphaFoldDB" id="A0A1Y5SAL6"/>
<evidence type="ECO:0000256" key="4">
    <source>
        <dbReference type="ARBA" id="ARBA00023235"/>
    </source>
</evidence>
<evidence type="ECO:0000256" key="3">
    <source>
        <dbReference type="ARBA" id="ARBA00022694"/>
    </source>
</evidence>
<dbReference type="InterPro" id="IPR014780">
    <property type="entry name" value="tRNA_psdUridine_synth_TruB"/>
</dbReference>
<dbReference type="PANTHER" id="PTHR13767:SF2">
    <property type="entry name" value="PSEUDOURIDYLATE SYNTHASE TRUB1"/>
    <property type="match status" value="1"/>
</dbReference>
<evidence type="ECO:0000313" key="9">
    <source>
        <dbReference type="Proteomes" id="UP000193623"/>
    </source>
</evidence>
<accession>A0A1Y5SAL6</accession>